<comment type="caution">
    <text evidence="1">The sequence shown here is derived from an EMBL/GenBank/DDBJ whole genome shotgun (WGS) entry which is preliminary data.</text>
</comment>
<dbReference type="Proteomes" id="UP000228952">
    <property type="component" value="Unassembled WGS sequence"/>
</dbReference>
<name>A0A2M7W0U7_9BACT</name>
<evidence type="ECO:0000313" key="1">
    <source>
        <dbReference type="EMBL" id="PJA12536.1"/>
    </source>
</evidence>
<sequence length="257" mass="30064">MIFTTLLEPYRYPKIVPIEVTVLRGARRLRLAIPLRRKYSDFVPKIWNIMAKLGYQKYLQKIYVSIDFDTPLLSPYYQLPIVVAILEAVGMLRLRHNIYSIGRFMADYSLSYPLYPARELSPFPGLFSTELEQGEKLEQYLNHIHTASKELFAPIYPMNELFPGVAFKENQIDFCKTPLSLLKRIPETTFQESSLQITYRHRPLSEQKLQLLQTLPHAKIVALLHKVCFCEKNPCICTKAELALHDEQLQFLKEYNH</sequence>
<accession>A0A2M7W0U7</accession>
<organism evidence="1 2">
    <name type="scientific">Candidatus Dojkabacteria bacterium CG_4_10_14_0_2_um_filter_Dojkabacteria_WS6_41_15</name>
    <dbReference type="NCBI Taxonomy" id="2014249"/>
    <lineage>
        <taxon>Bacteria</taxon>
        <taxon>Candidatus Dojkabacteria</taxon>
    </lineage>
</organism>
<reference evidence="2" key="1">
    <citation type="submission" date="2017-09" db="EMBL/GenBank/DDBJ databases">
        <title>Depth-based differentiation of microbial function through sediment-hosted aquifers and enrichment of novel symbionts in the deep terrestrial subsurface.</title>
        <authorList>
            <person name="Probst A.J."/>
            <person name="Ladd B."/>
            <person name="Jarett J.K."/>
            <person name="Geller-Mcgrath D.E."/>
            <person name="Sieber C.M.K."/>
            <person name="Emerson J.B."/>
            <person name="Anantharaman K."/>
            <person name="Thomas B.C."/>
            <person name="Malmstrom R."/>
            <person name="Stieglmeier M."/>
            <person name="Klingl A."/>
            <person name="Woyke T."/>
            <person name="Ryan C.M."/>
            <person name="Banfield J.F."/>
        </authorList>
    </citation>
    <scope>NUCLEOTIDE SEQUENCE [LARGE SCALE GENOMIC DNA]</scope>
</reference>
<dbReference type="AlphaFoldDB" id="A0A2M7W0U7"/>
<dbReference type="EMBL" id="PFQB01000110">
    <property type="protein sequence ID" value="PJA12536.1"/>
    <property type="molecule type" value="Genomic_DNA"/>
</dbReference>
<protein>
    <submittedName>
        <fullName evidence="1">Uncharacterized protein</fullName>
    </submittedName>
</protein>
<gene>
    <name evidence="1" type="ORF">COX64_04475</name>
</gene>
<evidence type="ECO:0000313" key="2">
    <source>
        <dbReference type="Proteomes" id="UP000228952"/>
    </source>
</evidence>
<proteinExistence type="predicted"/>